<gene>
    <name evidence="2" type="ORF">EVAR_65440_1</name>
</gene>
<keyword evidence="3" id="KW-1185">Reference proteome</keyword>
<evidence type="ECO:0000256" key="1">
    <source>
        <dbReference type="SAM" id="MobiDB-lite"/>
    </source>
</evidence>
<evidence type="ECO:0000313" key="2">
    <source>
        <dbReference type="EMBL" id="GBP85864.1"/>
    </source>
</evidence>
<dbReference type="AlphaFoldDB" id="A0A4C1ZFJ7"/>
<proteinExistence type="predicted"/>
<feature type="region of interest" description="Disordered" evidence="1">
    <location>
        <begin position="81"/>
        <end position="105"/>
    </location>
</feature>
<protein>
    <submittedName>
        <fullName evidence="2">Uncharacterized protein</fullName>
    </submittedName>
</protein>
<sequence length="207" mass="22789">MDMVLDIYFSAPPQRGRISGVRLCSSATDAARVWRMTAPSLSGARAGAAPPKAVCRPPALERHLYADGRTFIHWPIGNPEKIATEPQNHRPPAVSPPAVRGGATTVSDSRIEIVERTKNVIENRDEIENGTEVKIEFGIKVRIKSVTEIGMRSSNEIKIQSETRIESGIGISSDQDRSRDQKQDYVWKWELKILTSRAGAGLESITG</sequence>
<organism evidence="2 3">
    <name type="scientific">Eumeta variegata</name>
    <name type="common">Bagworm moth</name>
    <name type="synonym">Eumeta japonica</name>
    <dbReference type="NCBI Taxonomy" id="151549"/>
    <lineage>
        <taxon>Eukaryota</taxon>
        <taxon>Metazoa</taxon>
        <taxon>Ecdysozoa</taxon>
        <taxon>Arthropoda</taxon>
        <taxon>Hexapoda</taxon>
        <taxon>Insecta</taxon>
        <taxon>Pterygota</taxon>
        <taxon>Neoptera</taxon>
        <taxon>Endopterygota</taxon>
        <taxon>Lepidoptera</taxon>
        <taxon>Glossata</taxon>
        <taxon>Ditrysia</taxon>
        <taxon>Tineoidea</taxon>
        <taxon>Psychidae</taxon>
        <taxon>Oiketicinae</taxon>
        <taxon>Eumeta</taxon>
    </lineage>
</organism>
<accession>A0A4C1ZFJ7</accession>
<evidence type="ECO:0000313" key="3">
    <source>
        <dbReference type="Proteomes" id="UP000299102"/>
    </source>
</evidence>
<comment type="caution">
    <text evidence="2">The sequence shown here is derived from an EMBL/GenBank/DDBJ whole genome shotgun (WGS) entry which is preliminary data.</text>
</comment>
<dbReference type="EMBL" id="BGZK01001764">
    <property type="protein sequence ID" value="GBP85864.1"/>
    <property type="molecule type" value="Genomic_DNA"/>
</dbReference>
<reference evidence="2 3" key="1">
    <citation type="journal article" date="2019" name="Commun. Biol.">
        <title>The bagworm genome reveals a unique fibroin gene that provides high tensile strength.</title>
        <authorList>
            <person name="Kono N."/>
            <person name="Nakamura H."/>
            <person name="Ohtoshi R."/>
            <person name="Tomita M."/>
            <person name="Numata K."/>
            <person name="Arakawa K."/>
        </authorList>
    </citation>
    <scope>NUCLEOTIDE SEQUENCE [LARGE SCALE GENOMIC DNA]</scope>
</reference>
<dbReference type="Proteomes" id="UP000299102">
    <property type="component" value="Unassembled WGS sequence"/>
</dbReference>
<name>A0A4C1ZFJ7_EUMVA</name>